<organism evidence="13 14">
    <name type="scientific">Rhododendron williamsianum</name>
    <dbReference type="NCBI Taxonomy" id="262921"/>
    <lineage>
        <taxon>Eukaryota</taxon>
        <taxon>Viridiplantae</taxon>
        <taxon>Streptophyta</taxon>
        <taxon>Embryophyta</taxon>
        <taxon>Tracheophyta</taxon>
        <taxon>Spermatophyta</taxon>
        <taxon>Magnoliopsida</taxon>
        <taxon>eudicotyledons</taxon>
        <taxon>Gunneridae</taxon>
        <taxon>Pentapetalae</taxon>
        <taxon>asterids</taxon>
        <taxon>Ericales</taxon>
        <taxon>Ericaceae</taxon>
        <taxon>Ericoideae</taxon>
        <taxon>Rhodoreae</taxon>
        <taxon>Rhododendron</taxon>
    </lineage>
</organism>
<evidence type="ECO:0000256" key="2">
    <source>
        <dbReference type="ARBA" id="ARBA00010797"/>
    </source>
</evidence>
<evidence type="ECO:0000256" key="9">
    <source>
        <dbReference type="ARBA" id="ARBA00035428"/>
    </source>
</evidence>
<evidence type="ECO:0000256" key="8">
    <source>
        <dbReference type="ARBA" id="ARBA00035268"/>
    </source>
</evidence>
<dbReference type="SUPFAM" id="SSF110324">
    <property type="entry name" value="Ribosomal L27 protein-like"/>
    <property type="match status" value="2"/>
</dbReference>
<keyword evidence="3" id="KW-0150">Chloroplast</keyword>
<keyword evidence="6" id="KW-0689">Ribosomal protein</keyword>
<dbReference type="InterPro" id="IPR001684">
    <property type="entry name" value="Ribosomal_bL27"/>
</dbReference>
<dbReference type="FunFam" id="2.40.50.100:FF:000051">
    <property type="entry name" value="50S ribosomal protein L27"/>
    <property type="match status" value="1"/>
</dbReference>
<sequence length="445" mass="49843">MSTSHGEYQSSGMLSRDQLLHLFDRFSFLTSQPEVKKRIADAVDDKQEAVAVTTKLQEEIFLEMGVEFRMDSSVFTVKQFTDIHPHLIRDGAFNIFLVSVVVFYVVLLPFVVLEEMACEEAELGPDQFSKKLQMQHKLHEQQLEMLKHMRKFHLDDQSAILDKLHQQMDADSAASILSVEQIQDIVRRRVTPLFRPSKWKLFVLALLPSETKSDLYSLCFAFASSLNCPLSILKPKYGRFNRQNGGDDDRDTSLLAAFKGLALSSTSSSSFLRGEFGSINLGAKLSPRTKNTLTITCAHKKGAGSTKNGRDSKGQRLGVKIYGDQVAKPGSIIIRQRGTKKHGNPGPYVLETVVSVAPLYGGGLCLWKFHPGNNVGLGKDYTIWSLIDGLVKFEKFGPDKKKVSVYPYEPKPENPNSYREGSERLSENSVNAEKQEGKAKFSNLR</sequence>
<dbReference type="Proteomes" id="UP000428333">
    <property type="component" value="Linkage Group LG01"/>
</dbReference>
<comment type="similarity">
    <text evidence="2">Belongs to the bacterial ribosomal protein bL27 family.</text>
</comment>
<reference evidence="13 14" key="1">
    <citation type="journal article" date="2019" name="Genome Biol. Evol.">
        <title>The Rhododendron genome and chromosomal organization provide insight into shared whole-genome duplications across the heath family (Ericaceae).</title>
        <authorList>
            <person name="Soza V.L."/>
            <person name="Lindsley D."/>
            <person name="Waalkes A."/>
            <person name="Ramage E."/>
            <person name="Patwardhan R.P."/>
            <person name="Burton J.N."/>
            <person name="Adey A."/>
            <person name="Kumar A."/>
            <person name="Qiu R."/>
            <person name="Shendure J."/>
            <person name="Hall B."/>
        </authorList>
    </citation>
    <scope>NUCLEOTIDE SEQUENCE [LARGE SCALE GENOMIC DNA]</scope>
    <source>
        <strain evidence="13">RSF 1966-606</strain>
    </source>
</reference>
<evidence type="ECO:0000256" key="3">
    <source>
        <dbReference type="ARBA" id="ARBA00022528"/>
    </source>
</evidence>
<dbReference type="PRINTS" id="PR00063">
    <property type="entry name" value="RIBOSOMALL27"/>
</dbReference>
<feature type="transmembrane region" description="Helical" evidence="12">
    <location>
        <begin position="92"/>
        <end position="113"/>
    </location>
</feature>
<protein>
    <recommendedName>
        <fullName evidence="8">Large ribosomal subunit protein bL27c</fullName>
    </recommendedName>
    <alternativeName>
        <fullName evidence="9">50S ribosomal protein L27, chloroplastic</fullName>
    </alternativeName>
    <alternativeName>
        <fullName evidence="10">CL27</fullName>
    </alternativeName>
</protein>
<evidence type="ECO:0000256" key="11">
    <source>
        <dbReference type="SAM" id="MobiDB-lite"/>
    </source>
</evidence>
<comment type="caution">
    <text evidence="13">The sequence shown here is derived from an EMBL/GenBank/DDBJ whole genome shotgun (WGS) entry which is preliminary data.</text>
</comment>
<keyword evidence="12" id="KW-0472">Membrane</keyword>
<comment type="subcellular location">
    <subcellularLocation>
        <location evidence="1">Plastid</location>
        <location evidence="1">Chloroplast</location>
    </subcellularLocation>
</comment>
<evidence type="ECO:0000256" key="7">
    <source>
        <dbReference type="ARBA" id="ARBA00023274"/>
    </source>
</evidence>
<proteinExistence type="inferred from homology"/>
<evidence type="ECO:0000313" key="13">
    <source>
        <dbReference type="EMBL" id="KAE9466414.1"/>
    </source>
</evidence>
<dbReference type="GO" id="GO:1990904">
    <property type="term" value="C:ribonucleoprotein complex"/>
    <property type="evidence" value="ECO:0007669"/>
    <property type="project" value="UniProtKB-KW"/>
</dbReference>
<name>A0A6A4MGA8_9ERIC</name>
<keyword evidence="4" id="KW-0934">Plastid</keyword>
<feature type="region of interest" description="Disordered" evidence="11">
    <location>
        <begin position="403"/>
        <end position="445"/>
    </location>
</feature>
<evidence type="ECO:0000256" key="6">
    <source>
        <dbReference type="ARBA" id="ARBA00022980"/>
    </source>
</evidence>
<keyword evidence="5" id="KW-0809">Transit peptide</keyword>
<dbReference type="AlphaFoldDB" id="A0A6A4MGA8"/>
<keyword evidence="12" id="KW-0812">Transmembrane</keyword>
<dbReference type="PANTHER" id="PTHR36763">
    <property type="entry name" value="EXPRESSED PROTEIN"/>
    <property type="match status" value="1"/>
</dbReference>
<gene>
    <name evidence="13" type="ORF">C3L33_01708</name>
</gene>
<evidence type="ECO:0000256" key="10">
    <source>
        <dbReference type="ARBA" id="ARBA00082771"/>
    </source>
</evidence>
<dbReference type="Pfam" id="PF01016">
    <property type="entry name" value="Ribosomal_L27"/>
    <property type="match status" value="2"/>
</dbReference>
<dbReference type="GO" id="GO:0003735">
    <property type="term" value="F:structural constituent of ribosome"/>
    <property type="evidence" value="ECO:0007669"/>
    <property type="project" value="InterPro"/>
</dbReference>
<dbReference type="OrthoDB" id="1867012at2759"/>
<keyword evidence="7" id="KW-0687">Ribonucleoprotein</keyword>
<dbReference type="PANTHER" id="PTHR36763:SF1">
    <property type="entry name" value="EXPRESSED PROTEIN"/>
    <property type="match status" value="1"/>
</dbReference>
<dbReference type="GO" id="GO:0009507">
    <property type="term" value="C:chloroplast"/>
    <property type="evidence" value="ECO:0007669"/>
    <property type="project" value="UniProtKB-SubCell"/>
</dbReference>
<feature type="non-terminal residue" evidence="13">
    <location>
        <position position="1"/>
    </location>
</feature>
<keyword evidence="14" id="KW-1185">Reference proteome</keyword>
<evidence type="ECO:0000256" key="1">
    <source>
        <dbReference type="ARBA" id="ARBA00004229"/>
    </source>
</evidence>
<evidence type="ECO:0000256" key="5">
    <source>
        <dbReference type="ARBA" id="ARBA00022946"/>
    </source>
</evidence>
<evidence type="ECO:0000256" key="4">
    <source>
        <dbReference type="ARBA" id="ARBA00022640"/>
    </source>
</evidence>
<evidence type="ECO:0000256" key="12">
    <source>
        <dbReference type="SAM" id="Phobius"/>
    </source>
</evidence>
<dbReference type="GO" id="GO:0006412">
    <property type="term" value="P:translation"/>
    <property type="evidence" value="ECO:0007669"/>
    <property type="project" value="InterPro"/>
</dbReference>
<keyword evidence="12" id="KW-1133">Transmembrane helix</keyword>
<dbReference type="GO" id="GO:0005840">
    <property type="term" value="C:ribosome"/>
    <property type="evidence" value="ECO:0007669"/>
    <property type="project" value="UniProtKB-KW"/>
</dbReference>
<dbReference type="Gene3D" id="2.40.50.100">
    <property type="match status" value="1"/>
</dbReference>
<dbReference type="EMBL" id="QEFC01000092">
    <property type="protein sequence ID" value="KAE9466414.1"/>
    <property type="molecule type" value="Genomic_DNA"/>
</dbReference>
<evidence type="ECO:0000313" key="14">
    <source>
        <dbReference type="Proteomes" id="UP000428333"/>
    </source>
</evidence>
<accession>A0A6A4MGA8</accession>